<feature type="domain" description="Ig-like" evidence="11">
    <location>
        <begin position="3263"/>
        <end position="3354"/>
    </location>
</feature>
<sequence>MPIKQQQQMSSQQRVVKQSTSVQQQSSSFSMQQSSVQQQSQTQTSVRTQVQQGTQRVQGPTQMVPVGLPAGASPPVFEQIFQNARFAQGGDALFEGKVQGSPKPTVTWTRRGQQISSGNKYEVSHDEVSGVVTLLIRAIGPGDEGEYTCTAANQYGEAICTVYIQPEAAYMMQQQRQQMQQSSVQSQMHIQKQQQMSLMQNGYSESFRVDTFEHRILHEVEFRQSLCMRLEGEVEMGGVTIQGPPTAPQLQQKPRSTKVADGGNATFTVNLHANPSPRVIWFKNGSRLQQSEKFLMTASAGQATLVIKNVNSSDNGYYTMVAENRSGCTVASAQLAVVPKGEDVTNGHHVPEVIRPTSAVEPMEIETDESGKTLEPKFVLVPRDRESQEGKMVRFDCRVTGRPYPEVTWFLNGQTIADDATHKVLVNEAGNHSLMITEVSLMDNGTITCVARNKSGEATFQVALHVLEREQIVSPKFVERFQQGQVKEGETVVLHARAVGTPMPSMSWQKDGVTIDNSASMQIQSDGQGSSNLQILSASVADAGWYSCNASNVAGSTSTRARLHVVADKNAPAMPQRPHFPKPTTVIQPQPEPAPEIINLRPVERAHHQPRAPEEERPTEPPMFTVPLRDIDLEEGKRAHFEAKLTPVGDATMNVEWLLDGRPLAASSRATTTYRFGYVALDILNVIKADTGVYTCRASNVMGQAEVSANLRITEKPVIDTSSQHTDAMKQMNYMEQQATYQKNVSIEEAINIKPNFVKSLANLGEVSEGKYAHFEAQLHPVSDPFMRIEWFKDGKTITASSRINVIYNFGYVALNIMHLRPEDSGTYSVRATNKAGECTCSATIKVIAIGNVTGDLGIPEQSSYIKSVEEMEAYRLKMLQKQTTEFVQSTQAPVFKSELKDTSAREGGYAHFEARLEPIGDPSLKVEWLKDGRPLEASARITAFYNFGYVALTIKQLIIQDAGTYTCVATNTLGKSQVKCTLVVISKTEKEVESHYSETVQKMEYMEDSSRYQRNETEETTVTIAPKFVGQMKGTNKIVEGQKAHFEVRLEPQSDSTMTVEWYFNSTVIMSASRIKLYNDFGYVSLDISDVRSSDSGTYTVVARNALGEAQLSTQMIVETRSGIDYSTMHEVTMSKTTAMERRAHQEPQYDIDEHTKAKPTFTVLLADPKPVSEGKNIHLEARLEPVGDPTMRVEWFFNGKPLTVGSRFKTYFDFGFVALDILSVYANDTGEYTCRAENALGSAHTSAQVQVLGTSYIESETMHGEAMEQISYLENARNQRGGQEETEINQAPTFAKSLKNIETIEGTNIHLEARLQPVGDSSMRIEWFFNDEPLKVGHRFRPAYDFDYVALDLLSVYPYDSGIYTCRATNKLGQAVSSASVKITAKKDLVFDSEHPDSLQKLQYLDDASRYHRRETLDEVSVKIKPKFLTQLKDLTLKEGQSAHFEAKIEPITDPNLRVEWYKNGQPITMGSRFRTIHDFGYVALDIGQLIEEDAGVYTCVATNLLGTEKIQANLNCMKATGVVITNEQTTLTMEQLTMLESRNRHSRTEIIEETTKQAPVFTTALKNLEILEGQRAHFEVRLIPTSDPTMKIEWFHDNKPIKSGSRFTEYNDFGFVALDIMYAYAEDSGTYTCVATNCLGQATSTCTLLCHTKESILVDTMNAEAMSKISQLETRTTRTVTSEEMVMQAPVFTAPMRDQNLIENAPLHFEARLIPVGDPDLKVEWFKNGVPIQQANRITTMHDFGYVALDMKYVNPEDSGTYTCRATNRLGQAVTSATLVVTSKESLLMESQHSEALEKLRFLEDSSRYSKTTTEETMVTTAPRFTVQLSGLTQLWEGQSAHVECRLEPYPDSSMKVEWFHNGKPLNIGHRFRTMYDFGFCAMDILSAVAEDSGTYEVRATNRIGTASSSITIEIKAKSDFIVDTQHPEAMSKIARLEQKAPLMSPDDVQMIEKPNFGRPLRNQENLIEGQAMHMEATLTPVNDATMKVEWFFNGKPIPSGHRFRTTYDFGFVALDVLYAYPEDSGTYMCKATNAAGQAVTSCTVKITEVDGMQVQGDEERMRKIKALEASGERREEMSDLPLQKPVFTTPLQNQDNIVEGDRVHLECRLEPINDPNLRVEWYVNGVEIKAGHRFRTTHDFGYVALDVLYAYAEDSGTYLCKATNKLGEAVNSCCVTISARRSIYLDTQHPDGWQKIQSLESRGRYERMEVADLPEQPPRFTSELRGNTQAGEMQKVHLEGRIEPVHDPSMRVEWYHNGVVLQSAARFHTTFDFGYVALDITTVYESDSGEYTCKAFNHKGEAVSSISITVEGKEGIIYQSARPEGLDKIRELEDRSKYARTFSDDNRTFQRPVFTQPLQNLDRLQESETAHFECRLIPVGDPNLKVEWYRNETLIETSSRINRTHDFGYVALDISGIRADDEGIYMCRAHNELGEAVTTASMKIRGLSTILTDTQHPEGMRKIEALEARKHQDRIDGAEKVYDKPVFTAHLVGPAQVMEGQSIHFECRVVPVGDVNLRYEWFCNSTELKTGSRFITKADFGYVTLDINKAIAEDSGIYMCKAYNLAGEAISSCTTKVIAKDSVLGDSLHPEGYEQIRLRETQWNRVPQTPTSPDAQEPPMFTKHLESNEKLQEGGFVHLEAQVQPAHDPNLSIEWYKNGIQLTTGSRVRSTFDFGHVTLDISGLRPDDSGIYTCRAVNRVGEAVSTCTVKVFDRDWLIGESVRPEALSKIAHLEAPRAGPQSPGEPDYQGPAFITHLNNVECHESDTAHFECRVEPAKDPTMKIEWFINGKPLQAAARYHTTYDFGYVSLDCTHCYGEDSGMYMCRATNSKGSATTTGTLRCTSKASLYFDTQHPQGRAGLENVEAAERAYWAKYQRQMSEKDVTYPKPFFIRPLQPNFSIIENQTLQMEANVEPKNDPDLKIEWFLNGKTLEQGSRFRTSYDFGLVSLALQDGYERDQGIYTCRAYNKAGEAWTTATVVIGGKDSIIDSSQHPAGAAGLEAIARLEESMRRGDRMLTDEEGHAPRFTTEFKSISNMEEGDIAHFEAMLIPVGDQTMKIEWFYKGQELKASHRVRTVYAFGMVVMEIIGTKVADCGEYTCRATNKWGTAECSFTFECVDRAHGQPPKFTTHIKNVEGLKDGDSAHFECTLIPIGDPNMKVEWFHNGEPLRNATRIKTVSDFGYVVMDIAYTQSHDSGEWVCRASNKYGEDYTKAFINCQGRGGVYTDSLQPGSLDRIAELEAQGKGARPALTPTEAMPPHFITQINTIDRLAEGQSAHFEARLKPVGDPNLIVEWYKDGKKLPTGHRFRTFHDFGIVILDILYCYEEDSGVYEARAVNKLGEDKTTANLSCSSKTGLILTPQVPKGMEGGLSKIQKMEDSAWMRRETTAAERVGMAPKFTVPLANIENLKEGENAHFEARLLPTDDPRLKVEWYWNGKPMKVSSRIRQFCDFGFVIMELSPVYPEDSGEYMCRAFNDYGEAVTKCTLKCEGKRSIILESQLPASMQKGMEKIAELEGLMIKSPELMSPDSGSAPQFITKPDDTIIMENQLAHFECRLMPVGDPNLRIEWYHNGRALSSGSRIKTIHDFGYVILEMANCYGRDSGTYTCRAVNKHGEASTECTLTVSSKSGIILEPQAHHQFKNVNESIQKLEESMWKREDIIVEDEKACPPRFISELENITELVEGQPAHFDCRVEPVGDATMRIEWFHNGMPLAAGSRVHMMDDFGFVVLDLEWTFARDSGEYLCRATNKWGTAMTKASLNIRTKHGIDVSTQLPQGMTAEKLKELERGPLMEKIETEMENTPPKFTCPISSFNIGENERAFFECRVEPRHDPNLRIEWYHNGRPLQSGSRYRTSFEMGHVSLELLQTVAEDSGEYTCRAVNKLGQDLTKASLKVAAGQTVVMHSQVPKGMQQMDFSQQMEQTLKKYCTEIMLTQEDIYDVAKRQPPRFVTHIKDQMGLKEMEGAKFDCQLAPVGDPNMKVEWFFNGRPLPYKNRFTPIYDFGYVALQMNWVFGEDSGEYLCRATNKYGMDETRANLKSTARPGVIYDSQLPVGKMSLDKIRELEAQWDKFPEAADEGDKPRSKPDILLKPENVNCQEGEWARFSVRVSGHPRPRVMWIVNGNTAMSGNRFKIWYDGIYHLDIPKTRQYDTGKIEVMCRNALGQAYAACELNVKPRMDDYRAVLKNSPKPWYDYELKSYQKDRQANELDRVYQERVESVDTEVSQESKFGDYVARSVDITEDTEWQKIAKQKNAGEKIKQLELDQKVKSKSKDVKQFAHPALHASEQSLAKGMASRYEQSLTVEGSQMTTEVTEEQVALYQQRQEQMIQERRRQEMMRTKRIEEKQRQHTEMHQQQQTQLKAQQELHMKQQQLTQQHMLQQQKIDEQKTQQTVREMEPAESAVHAKEIHTSTQKQTQKEVQGDLEIHRKITATERTEVEHTAKTTERIVSGDVKPAKPPYFTKKIQPCRAFERDGAKFEVEFDGEPMPTIQWYREDFPITSSPDFQIHTFGDKSILQIREVFMEDSGVFAVVAENRGGRAKCSANLVVEERRQSRAGLVPPSFIQTIQDVRSKPELLVRLDAKIYGTAPIDILWLKNGRKLTQDAHIKIIQEEDVYTLLILECVAEDSGKYECVAVNKAGEARCQADVSVAGPRPVSMIISPDTPSQVPSVVENLKPQVVVEGQSAVFECCVAALPPPHVQWLKDQQPIKHSKYFSMTSEGDIHTLNISECFPEDEGSYQCIISNSMGKITLEAPLQVVHPEVKEEIPALTPLQAVTVWEGEGCRFMTQVTGNPNPQVQWYREGAMIPHSRDFEMFMEGNTAVLDIKLTYPEDSGTFTCRATNAAGQAETSAMLTVQNRETSDKNVIRKEKEETRKNRWLSPSPARQTDGTEVLPKIKKISEEERQKRQKDFIWEKKGEDIGAAAQRLKPSNRKVSPKTKEKLQIPKVELKKGVQNKFKAKKAELESVDLKHNEELKKSHPNNIDNELSRNTVNGPYEPTQIPDKQSMELETPEYISSQEIIITQPRKEQNQNASVKVPENERDIQAPQVAPWRIKASQKESPKIDNKEKILEDLSISQKAEDNEQGKIENASPLKKIQLKPTKKLPNIKEPKQELEKVQLKPGKIRPKSPESKSETVELKSIPKNVKNVDQKEEHTLKSMKKVGKDTDFPEKVELKPVKRRQKLPEPQKDTIDLKPIPKPQRKMNEKEQTDLPYKSEVTPTVTNNTETEEFPITDSFSPEEDVQETTKVMQRPKPKENIHPQEEKTLPEKVQLKPNKRPKQVREPDNKMEKVELKSTRRFMKGKEEQKPEPISLKPVRDEQKGKDSISKTKYTELIPTQLAAEPEEQNGMDETKISKATLNLTEPNEPKEIKPKAKPLKRANQKPRDFDLIPPAFSMKLEPIVGEPNKNAIFIAEMRGYPNPDVKWYFNDVEIVPGGNKKMKRENKTVTLSISKATEEDEGMYTCEAINSAGKATCMANFKLQARRVEKPSGEPPRFVVPLAAISAQHGSKAVLEAQLRGQPKPKILWYHVDKEIPQSQEFLQEYNEINGRVSLSIREVYIDDKGLYRCLALNEHGRDETTTYVTVEDIELLEKSELRQAPQIILPLQPHIVPQGSSIDLHTTYEAFPPPTIKWYQHGKEIKPSRDFMIDTTKYNETSLHIEELFEDDSGEYEVRIFNEAGEARTTASVLITKPEEEIDLEPPKFTKLLIPQTVPEAEVAILEVQVTARPEADFTWYRHGQEITENPELEVQITSENNKSSLILGEVYDDDSGDYTVAAQNEVGRIACTATLLVEPAGEGEEEEDEESEAPVFNPTLTPIRVMDGEEVRFSCKVRGKPMPKISWFHNGRPIGHQREVRLTQTPEGRTGLYILEVFPEDAGDYTCIARNKAGEARTTANLTVESYEYRPESETGTITSTSDKQIFSGSVSEADTLENVKSDSSDSEDSEAGSCPYFCQQLEKRIEIKEGSSVRLLAKIVGYPRPEVKWYADGQPLGINEGRTIESYEDGTEALTLNSAFIDDCGEYTCEAMNRNGIDTTTTQLVVLPVTLNEHVSQMLIPNFILSHN</sequence>
<keyword evidence="5" id="KW-0547">Nucleotide-binding</keyword>
<feature type="domain" description="Ig-like" evidence="11">
    <location>
        <begin position="1294"/>
        <end position="1386"/>
    </location>
</feature>
<feature type="compositionally biased region" description="Basic and acidic residues" evidence="10">
    <location>
        <begin position="4974"/>
        <end position="4983"/>
    </location>
</feature>
<feature type="domain" description="Ig-like" evidence="11">
    <location>
        <begin position="1562"/>
        <end position="1652"/>
    </location>
</feature>
<feature type="domain" description="Ig-like" evidence="11">
    <location>
        <begin position="376"/>
        <end position="465"/>
    </location>
</feature>
<keyword evidence="3" id="KW-0963">Cytoplasm</keyword>
<feature type="domain" description="Ig-like" evidence="11">
    <location>
        <begin position="2489"/>
        <end position="2575"/>
    </location>
</feature>
<feature type="domain" description="Ig-like" evidence="11">
    <location>
        <begin position="894"/>
        <end position="984"/>
    </location>
</feature>
<dbReference type="Gene3D" id="2.60.40.10">
    <property type="entry name" value="Immunoglobulins"/>
    <property type="match status" value="41"/>
</dbReference>
<gene>
    <name evidence="12" type="ORF">MNOR_LOCUS6807</name>
</gene>
<dbReference type="FunFam" id="2.60.40.10:FF:000697">
    <property type="entry name" value="titin isoform X1"/>
    <property type="match status" value="1"/>
</dbReference>
<feature type="domain" description="Ig-like" evidence="11">
    <location>
        <begin position="2089"/>
        <end position="2182"/>
    </location>
</feature>
<feature type="domain" description="Ig-like" evidence="11">
    <location>
        <begin position="755"/>
        <end position="846"/>
    </location>
</feature>
<feature type="compositionally biased region" description="Acidic residues" evidence="10">
    <location>
        <begin position="5233"/>
        <end position="5250"/>
    </location>
</feature>
<evidence type="ECO:0000256" key="4">
    <source>
        <dbReference type="ARBA" id="ARBA00022737"/>
    </source>
</evidence>
<dbReference type="GO" id="GO:0045989">
    <property type="term" value="P:positive regulation of striated muscle contraction"/>
    <property type="evidence" value="ECO:0007669"/>
    <property type="project" value="UniProtKB-ARBA"/>
</dbReference>
<dbReference type="FunFam" id="2.60.40.10:FF:000430">
    <property type="entry name" value="Sallimus, isoform P"/>
    <property type="match status" value="2"/>
</dbReference>
<feature type="domain" description="Ig-like" evidence="11">
    <location>
        <begin position="3029"/>
        <end position="3118"/>
    </location>
</feature>
<dbReference type="Proteomes" id="UP001497623">
    <property type="component" value="Unassembled WGS sequence"/>
</dbReference>
<keyword evidence="6" id="KW-0067">ATP-binding</keyword>
<evidence type="ECO:0000256" key="7">
    <source>
        <dbReference type="ARBA" id="ARBA00023054"/>
    </source>
</evidence>
<dbReference type="InterPro" id="IPR003598">
    <property type="entry name" value="Ig_sub2"/>
</dbReference>
<comment type="subcellular location">
    <subcellularLocation>
        <location evidence="1">Cytoplasm</location>
        <location evidence="1">Myofibril</location>
    </subcellularLocation>
</comment>
<feature type="domain" description="Ig-like" evidence="11">
    <location>
        <begin position="5399"/>
        <end position="5487"/>
    </location>
</feature>
<feature type="domain" description="Ig-like" evidence="11">
    <location>
        <begin position="1958"/>
        <end position="2051"/>
    </location>
</feature>
<feature type="region of interest" description="Disordered" evidence="10">
    <location>
        <begin position="4875"/>
        <end position="4896"/>
    </location>
</feature>
<proteinExistence type="inferred from homology"/>
<feature type="domain" description="Ig-like" evidence="11">
    <location>
        <begin position="2893"/>
        <end position="2984"/>
    </location>
</feature>
<keyword evidence="13" id="KW-1185">Reference proteome</keyword>
<dbReference type="InterPro" id="IPR007110">
    <property type="entry name" value="Ig-like_dom"/>
</dbReference>
<feature type="non-terminal residue" evidence="12">
    <location>
        <position position="6072"/>
    </location>
</feature>
<feature type="region of interest" description="Disordered" evidence="10">
    <location>
        <begin position="5370"/>
        <end position="5393"/>
    </location>
</feature>
<feature type="compositionally biased region" description="Basic and acidic residues" evidence="10">
    <location>
        <begin position="5063"/>
        <end position="5078"/>
    </location>
</feature>
<protein>
    <recommendedName>
        <fullName evidence="11">Ig-like domain-containing protein</fullName>
    </recommendedName>
</protein>
<feature type="domain" description="Ig-like" evidence="11">
    <location>
        <begin position="3401"/>
        <end position="3487"/>
    </location>
</feature>
<feature type="domain" description="Ig-like" evidence="11">
    <location>
        <begin position="4566"/>
        <end position="4654"/>
    </location>
</feature>
<feature type="region of interest" description="Disordered" evidence="10">
    <location>
        <begin position="5916"/>
        <end position="5956"/>
    </location>
</feature>
<feature type="domain" description="Ig-like" evidence="11">
    <location>
        <begin position="4674"/>
        <end position="4762"/>
    </location>
</feature>
<evidence type="ECO:0000256" key="1">
    <source>
        <dbReference type="ARBA" id="ARBA00004657"/>
    </source>
</evidence>
<dbReference type="GO" id="GO:0040017">
    <property type="term" value="P:positive regulation of locomotion"/>
    <property type="evidence" value="ECO:0007669"/>
    <property type="project" value="UniProtKB-ARBA"/>
</dbReference>
<dbReference type="FunFam" id="2.60.40.10:FF:000107">
    <property type="entry name" value="Myosin, light chain kinase a"/>
    <property type="match status" value="3"/>
</dbReference>
<feature type="domain" description="Ig-like" evidence="11">
    <location>
        <begin position="1161"/>
        <end position="1252"/>
    </location>
</feature>
<feature type="domain" description="Ig-like" evidence="11">
    <location>
        <begin position="5501"/>
        <end position="5591"/>
    </location>
</feature>
<feature type="region of interest" description="Disordered" evidence="10">
    <location>
        <begin position="4928"/>
        <end position="4947"/>
    </location>
</feature>
<reference evidence="12 13" key="1">
    <citation type="submission" date="2024-05" db="EMBL/GenBank/DDBJ databases">
        <authorList>
            <person name="Wallberg A."/>
        </authorList>
    </citation>
    <scope>NUCLEOTIDE SEQUENCE [LARGE SCALE GENOMIC DNA]</scope>
</reference>
<dbReference type="FunFam" id="2.60.40.10:FF:000966">
    <property type="entry name" value="Sallimus, isoform P"/>
    <property type="match status" value="1"/>
</dbReference>
<dbReference type="FunFam" id="2.60.40.10:FF:000714">
    <property type="entry name" value="Titin novex-3"/>
    <property type="match status" value="1"/>
</dbReference>
<feature type="domain" description="Ig-like" evidence="11">
    <location>
        <begin position="3809"/>
        <end position="3901"/>
    </location>
</feature>
<feature type="compositionally biased region" description="Low complexity" evidence="10">
    <location>
        <begin position="5223"/>
        <end position="5232"/>
    </location>
</feature>
<feature type="domain" description="Ig-like" evidence="11">
    <location>
        <begin position="5821"/>
        <end position="5906"/>
    </location>
</feature>
<evidence type="ECO:0000256" key="8">
    <source>
        <dbReference type="ARBA" id="ARBA00023157"/>
    </source>
</evidence>
<feature type="compositionally biased region" description="Polar residues" evidence="10">
    <location>
        <begin position="4986"/>
        <end position="4999"/>
    </location>
</feature>
<keyword evidence="4" id="KW-0677">Repeat</keyword>
<dbReference type="FunFam" id="2.60.40.10:FF:000147">
    <property type="entry name" value="Myosin light chain kinase"/>
    <property type="match status" value="2"/>
</dbReference>
<keyword evidence="8" id="KW-1015">Disulfide bond</keyword>
<dbReference type="InterPro" id="IPR036179">
    <property type="entry name" value="Ig-like_dom_sf"/>
</dbReference>
<feature type="compositionally biased region" description="Low complexity" evidence="10">
    <location>
        <begin position="1"/>
        <end position="58"/>
    </location>
</feature>
<feature type="domain" description="Ig-like" evidence="11">
    <location>
        <begin position="74"/>
        <end position="165"/>
    </location>
</feature>
<feature type="region of interest" description="Disordered" evidence="10">
    <location>
        <begin position="4974"/>
        <end position="5012"/>
    </location>
</feature>
<accession>A0AAV2Q0B6</accession>
<dbReference type="GO" id="GO:0031674">
    <property type="term" value="C:I band"/>
    <property type="evidence" value="ECO:0007669"/>
    <property type="project" value="UniProtKB-ARBA"/>
</dbReference>
<feature type="domain" description="Ig-like" evidence="11">
    <location>
        <begin position="248"/>
        <end position="336"/>
    </location>
</feature>
<dbReference type="EMBL" id="CAXKWB010002880">
    <property type="protein sequence ID" value="CAL4067925.1"/>
    <property type="molecule type" value="Genomic_DNA"/>
</dbReference>
<dbReference type="GO" id="GO:0005524">
    <property type="term" value="F:ATP binding"/>
    <property type="evidence" value="ECO:0007669"/>
    <property type="project" value="UniProtKB-KW"/>
</dbReference>
<comment type="caution">
    <text evidence="12">The sequence shown here is derived from an EMBL/GenBank/DDBJ whole genome shotgun (WGS) entry which is preliminary data.</text>
</comment>
<evidence type="ECO:0000313" key="12">
    <source>
        <dbReference type="EMBL" id="CAL4067925.1"/>
    </source>
</evidence>
<dbReference type="PROSITE" id="PS50835">
    <property type="entry name" value="IG_LIKE"/>
    <property type="match status" value="39"/>
</dbReference>
<feature type="domain" description="Ig-like" evidence="11">
    <location>
        <begin position="621"/>
        <end position="714"/>
    </location>
</feature>
<evidence type="ECO:0000313" key="13">
    <source>
        <dbReference type="Proteomes" id="UP001497623"/>
    </source>
</evidence>
<dbReference type="InterPro" id="IPR003599">
    <property type="entry name" value="Ig_sub"/>
</dbReference>
<dbReference type="SMART" id="SM00408">
    <property type="entry name" value="IGc2"/>
    <property type="match status" value="37"/>
</dbReference>
<feature type="domain" description="Ig-like" evidence="11">
    <location>
        <begin position="2755"/>
        <end position="2845"/>
    </location>
</feature>
<feature type="compositionally biased region" description="Basic and acidic residues" evidence="10">
    <location>
        <begin position="5260"/>
        <end position="5278"/>
    </location>
</feature>
<feature type="domain" description="Ig-like" evidence="11">
    <location>
        <begin position="3130"/>
        <end position="3221"/>
    </location>
</feature>
<dbReference type="InterPro" id="IPR013098">
    <property type="entry name" value="Ig_I-set"/>
</dbReference>
<feature type="domain" description="Ig-like" evidence="11">
    <location>
        <begin position="1693"/>
        <end position="1785"/>
    </location>
</feature>
<feature type="domain" description="Ig-like" evidence="11">
    <location>
        <begin position="5959"/>
        <end position="6049"/>
    </location>
</feature>
<feature type="domain" description="Ig-like" evidence="11">
    <location>
        <begin position="2222"/>
        <end position="2313"/>
    </location>
</feature>
<evidence type="ECO:0000259" key="11">
    <source>
        <dbReference type="PROSITE" id="PS50835"/>
    </source>
</evidence>
<keyword evidence="9" id="KW-0393">Immunoglobulin domain</keyword>
<feature type="compositionally biased region" description="Basic and acidic residues" evidence="10">
    <location>
        <begin position="5287"/>
        <end position="5315"/>
    </location>
</feature>
<feature type="compositionally biased region" description="Basic and acidic residues" evidence="10">
    <location>
        <begin position="5153"/>
        <end position="5199"/>
    </location>
</feature>
<evidence type="ECO:0000256" key="5">
    <source>
        <dbReference type="ARBA" id="ARBA00022741"/>
    </source>
</evidence>
<evidence type="ECO:0000256" key="6">
    <source>
        <dbReference type="ARBA" id="ARBA00022840"/>
    </source>
</evidence>
<feature type="region of interest" description="Disordered" evidence="10">
    <location>
        <begin position="5026"/>
        <end position="5333"/>
    </location>
</feature>
<feature type="compositionally biased region" description="Basic residues" evidence="10">
    <location>
        <begin position="5380"/>
        <end position="5389"/>
    </location>
</feature>
<evidence type="ECO:0000256" key="2">
    <source>
        <dbReference type="ARBA" id="ARBA00006692"/>
    </source>
</evidence>
<feature type="compositionally biased region" description="Basic and acidic residues" evidence="10">
    <location>
        <begin position="5134"/>
        <end position="5144"/>
    </location>
</feature>
<evidence type="ECO:0000256" key="10">
    <source>
        <dbReference type="SAM" id="MobiDB-lite"/>
    </source>
</evidence>
<dbReference type="FunFam" id="2.60.40.10:FF:000119">
    <property type="entry name" value="Sallimus, isoform P"/>
    <property type="match status" value="16"/>
</dbReference>
<feature type="domain" description="Ig-like" evidence="11">
    <location>
        <begin position="2356"/>
        <end position="2449"/>
    </location>
</feature>
<feature type="domain" description="Ig-like" evidence="11">
    <location>
        <begin position="2623"/>
        <end position="2709"/>
    </location>
</feature>
<dbReference type="InterPro" id="IPR013783">
    <property type="entry name" value="Ig-like_fold"/>
</dbReference>
<dbReference type="FunFam" id="2.60.40.10:FF:000032">
    <property type="entry name" value="palladin isoform X1"/>
    <property type="match status" value="1"/>
</dbReference>
<feature type="domain" description="Ig-like" evidence="11">
    <location>
        <begin position="1027"/>
        <end position="1114"/>
    </location>
</feature>
<dbReference type="CDD" id="cd00096">
    <property type="entry name" value="Ig"/>
    <property type="match status" value="5"/>
</dbReference>
<feature type="compositionally biased region" description="Basic and acidic residues" evidence="10">
    <location>
        <begin position="5322"/>
        <end position="5333"/>
    </location>
</feature>
<evidence type="ECO:0000256" key="3">
    <source>
        <dbReference type="ARBA" id="ARBA00022490"/>
    </source>
</evidence>
<dbReference type="Pfam" id="PF07679">
    <property type="entry name" value="I-set"/>
    <property type="match status" value="41"/>
</dbReference>
<dbReference type="SMART" id="SM00409">
    <property type="entry name" value="IG"/>
    <property type="match status" value="41"/>
</dbReference>
<feature type="domain" description="Ig-like" evidence="11">
    <location>
        <begin position="3675"/>
        <end position="3766"/>
    </location>
</feature>
<keyword evidence="7" id="KW-0175">Coiled coil</keyword>
<dbReference type="GO" id="GO:0060298">
    <property type="term" value="P:positive regulation of sarcomere organization"/>
    <property type="evidence" value="ECO:0007669"/>
    <property type="project" value="UniProtKB-ARBA"/>
</dbReference>
<feature type="compositionally biased region" description="Basic and acidic residues" evidence="10">
    <location>
        <begin position="5113"/>
        <end position="5125"/>
    </location>
</feature>
<name>A0AAV2Q0B6_MEGNR</name>
<feature type="domain" description="Ig-like" evidence="11">
    <location>
        <begin position="5607"/>
        <end position="5698"/>
    </location>
</feature>
<dbReference type="FunFam" id="2.60.40.10:FF:001128">
    <property type="entry name" value="Sallimus, isoform P"/>
    <property type="match status" value="1"/>
</dbReference>
<feature type="domain" description="Ig-like" evidence="11">
    <location>
        <begin position="3952"/>
        <end position="4043"/>
    </location>
</feature>
<evidence type="ECO:0000256" key="9">
    <source>
        <dbReference type="ARBA" id="ARBA00023319"/>
    </source>
</evidence>
<feature type="domain" description="Ig-like" evidence="11">
    <location>
        <begin position="1428"/>
        <end position="1518"/>
    </location>
</feature>
<dbReference type="PANTHER" id="PTHR47633:SF4">
    <property type="entry name" value="MYOPALLADIN ISOFORM X1"/>
    <property type="match status" value="1"/>
</dbReference>
<feature type="region of interest" description="Disordered" evidence="10">
    <location>
        <begin position="1"/>
        <end position="64"/>
    </location>
</feature>
<dbReference type="FunFam" id="2.60.40.10:FF:000962">
    <property type="entry name" value="titin isoform X1"/>
    <property type="match status" value="7"/>
</dbReference>
<dbReference type="PANTHER" id="PTHR47633">
    <property type="entry name" value="IMMUNOGLOBULIN"/>
    <property type="match status" value="1"/>
</dbReference>
<feature type="domain" description="Ig-like" evidence="11">
    <location>
        <begin position="4766"/>
        <end position="4860"/>
    </location>
</feature>
<feature type="domain" description="Ig-like" evidence="11">
    <location>
        <begin position="3538"/>
        <end position="3628"/>
    </location>
</feature>
<dbReference type="SUPFAM" id="SSF48726">
    <property type="entry name" value="Immunoglobulin"/>
    <property type="match status" value="41"/>
</dbReference>
<dbReference type="FunFam" id="2.60.40.10:FF:000080">
    <property type="entry name" value="Myosin light chain kinase, smooth muscle"/>
    <property type="match status" value="3"/>
</dbReference>
<feature type="compositionally biased region" description="Polar residues" evidence="10">
    <location>
        <begin position="5917"/>
        <end position="5936"/>
    </location>
</feature>
<feature type="domain" description="Ig-like" evidence="11">
    <location>
        <begin position="1826"/>
        <end position="1917"/>
    </location>
</feature>
<dbReference type="FunFam" id="2.60.40.10:FF:000425">
    <property type="entry name" value="Myosin light chain kinase"/>
    <property type="match status" value="2"/>
</dbReference>
<feature type="domain" description="Ig-like" evidence="11">
    <location>
        <begin position="475"/>
        <end position="564"/>
    </location>
</feature>
<dbReference type="FunFam" id="2.60.40.10:FF:000022">
    <property type="entry name" value="Cardiac titin"/>
    <property type="match status" value="1"/>
</dbReference>
<feature type="domain" description="Ig-like" evidence="11">
    <location>
        <begin position="5709"/>
        <end position="5799"/>
    </location>
</feature>
<comment type="similarity">
    <text evidence="2">Belongs to the protein kinase superfamily. CAMK Ser/Thr protein kinase family.</text>
</comment>
<organism evidence="12 13">
    <name type="scientific">Meganyctiphanes norvegica</name>
    <name type="common">Northern krill</name>
    <name type="synonym">Thysanopoda norvegica</name>
    <dbReference type="NCBI Taxonomy" id="48144"/>
    <lineage>
        <taxon>Eukaryota</taxon>
        <taxon>Metazoa</taxon>
        <taxon>Ecdysozoa</taxon>
        <taxon>Arthropoda</taxon>
        <taxon>Crustacea</taxon>
        <taxon>Multicrustacea</taxon>
        <taxon>Malacostraca</taxon>
        <taxon>Eumalacostraca</taxon>
        <taxon>Eucarida</taxon>
        <taxon>Euphausiacea</taxon>
        <taxon>Euphausiidae</taxon>
        <taxon>Meganyctiphanes</taxon>
    </lineage>
</organism>